<dbReference type="Proteomes" id="UP000059074">
    <property type="component" value="Unassembled WGS sequence"/>
</dbReference>
<sequence length="76" mass="8066">MASSRSIVSNSITWRNRPIDTLSGPELRRALHDAVNEIAWSRTAPSSTTFFSALILGFSAGAIVSAIAAITFAMIA</sequence>
<evidence type="ECO:0000313" key="3">
    <source>
        <dbReference type="Proteomes" id="UP000059074"/>
    </source>
</evidence>
<dbReference type="OrthoDB" id="9991192at2"/>
<accession>A0A120CV88</accession>
<name>A0A120CV88_HYPSL</name>
<keyword evidence="3" id="KW-1185">Reference proteome</keyword>
<dbReference type="EMBL" id="LMTR01000065">
    <property type="protein sequence ID" value="KWT67422.1"/>
    <property type="molecule type" value="Genomic_DNA"/>
</dbReference>
<comment type="caution">
    <text evidence="2">The sequence shown here is derived from an EMBL/GenBank/DDBJ whole genome shotgun (WGS) entry which is preliminary data.</text>
</comment>
<feature type="transmembrane region" description="Helical" evidence="1">
    <location>
        <begin position="50"/>
        <end position="75"/>
    </location>
</feature>
<reference evidence="2 3" key="1">
    <citation type="submission" date="2015-10" db="EMBL/GenBank/DDBJ databases">
        <title>Transcriptomic analysis of a linuron degrading triple-species bacterial consortium.</title>
        <authorList>
            <person name="Albers P."/>
        </authorList>
    </citation>
    <scope>NUCLEOTIDE SEQUENCE [LARGE SCALE GENOMIC DNA]</scope>
    <source>
        <strain evidence="2 3">WDL6</strain>
    </source>
</reference>
<dbReference type="RefSeq" id="WP_068462025.1">
    <property type="nucleotide sequence ID" value="NZ_LMTR01000065.1"/>
</dbReference>
<organism evidence="2 3">
    <name type="scientific">Hyphomicrobium sulfonivorans</name>
    <dbReference type="NCBI Taxonomy" id="121290"/>
    <lineage>
        <taxon>Bacteria</taxon>
        <taxon>Pseudomonadati</taxon>
        <taxon>Pseudomonadota</taxon>
        <taxon>Alphaproteobacteria</taxon>
        <taxon>Hyphomicrobiales</taxon>
        <taxon>Hyphomicrobiaceae</taxon>
        <taxon>Hyphomicrobium</taxon>
    </lineage>
</organism>
<gene>
    <name evidence="2" type="ORF">APY04_1987</name>
</gene>
<evidence type="ECO:0000313" key="2">
    <source>
        <dbReference type="EMBL" id="KWT67422.1"/>
    </source>
</evidence>
<keyword evidence="1" id="KW-0812">Transmembrane</keyword>
<keyword evidence="1" id="KW-0472">Membrane</keyword>
<protein>
    <submittedName>
        <fullName evidence="2">Uncharacterized protein</fullName>
    </submittedName>
</protein>
<evidence type="ECO:0000256" key="1">
    <source>
        <dbReference type="SAM" id="Phobius"/>
    </source>
</evidence>
<proteinExistence type="predicted"/>
<dbReference type="AlphaFoldDB" id="A0A120CV88"/>
<keyword evidence="1" id="KW-1133">Transmembrane helix</keyword>